<gene>
    <name evidence="1" type="ORF">C7474_0038</name>
</gene>
<protein>
    <recommendedName>
        <fullName evidence="3">Alpha/beta hydrolase family protein</fullName>
    </recommendedName>
</protein>
<dbReference type="EMBL" id="RCDB01000001">
    <property type="protein sequence ID" value="RLK52112.1"/>
    <property type="molecule type" value="Genomic_DNA"/>
</dbReference>
<proteinExistence type="predicted"/>
<dbReference type="Gene3D" id="3.40.50.1820">
    <property type="entry name" value="alpha/beta hydrolase"/>
    <property type="match status" value="1"/>
</dbReference>
<dbReference type="Proteomes" id="UP000273158">
    <property type="component" value="Unassembled WGS sequence"/>
</dbReference>
<reference evidence="1 2" key="1">
    <citation type="journal article" date="2015" name="Stand. Genomic Sci.">
        <title>Genomic Encyclopedia of Bacterial and Archaeal Type Strains, Phase III: the genomes of soil and plant-associated and newly described type strains.</title>
        <authorList>
            <person name="Whitman W.B."/>
            <person name="Woyke T."/>
            <person name="Klenk H.P."/>
            <person name="Zhou Y."/>
            <person name="Lilburn T.G."/>
            <person name="Beck B.J."/>
            <person name="De Vos P."/>
            <person name="Vandamme P."/>
            <person name="Eisen J.A."/>
            <person name="Garrity G."/>
            <person name="Hugenholtz P."/>
            <person name="Kyrpides N.C."/>
        </authorList>
    </citation>
    <scope>NUCLEOTIDE SEQUENCE [LARGE SCALE GENOMIC DNA]</scope>
    <source>
        <strain evidence="1 2">S2T63</strain>
    </source>
</reference>
<dbReference type="AlphaFoldDB" id="A0A498C8J3"/>
<evidence type="ECO:0008006" key="3">
    <source>
        <dbReference type="Google" id="ProtNLM"/>
    </source>
</evidence>
<evidence type="ECO:0000313" key="1">
    <source>
        <dbReference type="EMBL" id="RLK52112.1"/>
    </source>
</evidence>
<sequence length="441" mass="44613">MSADDLEIRSGGVVAVDTGELRGAAGRLRLLAGDLHEPRRALTRAADALPASGWIAMAALGAASQATGAAADDLERLARDLDALADLYEYVELDAAATAALLSGDHAAAQRLRARAHELAFGDPGLARRAAVEEADWVARRDDGLAMIAARFGVVAAFSPVAVYGVVALSGAATGIVAGIGASGRGVVPRDRVLSGPSPAVSVTPTRAAAAAVAPGTLGEVVGRMAMAPDARVRVETYAMPDGTRQYVAYVTGTKGDEPGEPWDNASNLDLYLRDEQSASLAATREALALAGAAPGDRVHLVGHSQGAMVATHLAMDSPYDVATLVTIGSPVQGEVGGGTLSVALRHVDDPVSALAAGGVAGGVGAPGSFVAERVALAPDAPPGEWLLGAHGLDRYAETAGMLDASSDPRMDAVRDRLADLGAATTVTTTDYAAVTLTPGR</sequence>
<accession>A0A498C8J3</accession>
<name>A0A498C8J3_9MICO</name>
<dbReference type="InterPro" id="IPR029058">
    <property type="entry name" value="AB_hydrolase_fold"/>
</dbReference>
<comment type="caution">
    <text evidence="1">The sequence shown here is derived from an EMBL/GenBank/DDBJ whole genome shotgun (WGS) entry which is preliminary data.</text>
</comment>
<dbReference type="SUPFAM" id="SSF53474">
    <property type="entry name" value="alpha/beta-Hydrolases"/>
    <property type="match status" value="1"/>
</dbReference>
<organism evidence="1 2">
    <name type="scientific">Microbacterium telephonicum</name>
    <dbReference type="NCBI Taxonomy" id="1714841"/>
    <lineage>
        <taxon>Bacteria</taxon>
        <taxon>Bacillati</taxon>
        <taxon>Actinomycetota</taxon>
        <taxon>Actinomycetes</taxon>
        <taxon>Micrococcales</taxon>
        <taxon>Microbacteriaceae</taxon>
        <taxon>Microbacterium</taxon>
    </lineage>
</organism>
<evidence type="ECO:0000313" key="2">
    <source>
        <dbReference type="Proteomes" id="UP000273158"/>
    </source>
</evidence>
<dbReference type="OrthoDB" id="4790882at2"/>
<dbReference type="RefSeq" id="WP_121056564.1">
    <property type="nucleotide sequence ID" value="NZ_RCDB01000001.1"/>
</dbReference>
<keyword evidence="2" id="KW-1185">Reference proteome</keyword>